<reference evidence="1 2" key="1">
    <citation type="submission" date="2016-12" db="EMBL/GenBank/DDBJ databases">
        <title>The genomes of Aspergillus section Nigri reveals drivers in fungal speciation.</title>
        <authorList>
            <consortium name="DOE Joint Genome Institute"/>
            <person name="Vesth T.C."/>
            <person name="Nybo J."/>
            <person name="Theobald S."/>
            <person name="Brandl J."/>
            <person name="Frisvad J.C."/>
            <person name="Nielsen K.F."/>
            <person name="Lyhne E.K."/>
            <person name="Kogle M.E."/>
            <person name="Kuo A."/>
            <person name="Riley R."/>
            <person name="Clum A."/>
            <person name="Nolan M."/>
            <person name="Lipzen A."/>
            <person name="Salamov A."/>
            <person name="Henrissat B."/>
            <person name="Wiebenga A."/>
            <person name="De Vries R.P."/>
            <person name="Grigoriev I.V."/>
            <person name="Mortensen U.H."/>
            <person name="Andersen M.R."/>
            <person name="Baker S.E."/>
        </authorList>
    </citation>
    <scope>NUCLEOTIDE SEQUENCE [LARGE SCALE GENOMIC DNA]</scope>
    <source>
        <strain evidence="1 2">JOP 1030-1</strain>
    </source>
</reference>
<dbReference type="RefSeq" id="XP_025428944.1">
    <property type="nucleotide sequence ID" value="XM_025578694.1"/>
</dbReference>
<accession>A0A319A6E2</accession>
<dbReference type="AlphaFoldDB" id="A0A319A6E2"/>
<keyword evidence="2" id="KW-1185">Reference proteome</keyword>
<evidence type="ECO:0000313" key="1">
    <source>
        <dbReference type="EMBL" id="PYH42962.1"/>
    </source>
</evidence>
<gene>
    <name evidence="1" type="ORF">BP01DRAFT_403863</name>
</gene>
<dbReference type="GeneID" id="37079923"/>
<dbReference type="OrthoDB" id="5229624at2759"/>
<name>A0A319A6E2_9EURO</name>
<dbReference type="EMBL" id="KZ821247">
    <property type="protein sequence ID" value="PYH42962.1"/>
    <property type="molecule type" value="Genomic_DNA"/>
</dbReference>
<protein>
    <submittedName>
        <fullName evidence="1">Uncharacterized protein</fullName>
    </submittedName>
</protein>
<proteinExistence type="predicted"/>
<organism evidence="1 2">
    <name type="scientific">Aspergillus saccharolyticus JOP 1030-1</name>
    <dbReference type="NCBI Taxonomy" id="1450539"/>
    <lineage>
        <taxon>Eukaryota</taxon>
        <taxon>Fungi</taxon>
        <taxon>Dikarya</taxon>
        <taxon>Ascomycota</taxon>
        <taxon>Pezizomycotina</taxon>
        <taxon>Eurotiomycetes</taxon>
        <taxon>Eurotiomycetidae</taxon>
        <taxon>Eurotiales</taxon>
        <taxon>Aspergillaceae</taxon>
        <taxon>Aspergillus</taxon>
        <taxon>Aspergillus subgen. Circumdati</taxon>
    </lineage>
</organism>
<dbReference type="Proteomes" id="UP000248349">
    <property type="component" value="Unassembled WGS sequence"/>
</dbReference>
<evidence type="ECO:0000313" key="2">
    <source>
        <dbReference type="Proteomes" id="UP000248349"/>
    </source>
</evidence>
<sequence length="119" mass="13045">MTRYRLPSRMIANSPRKGWSVIDPGRDGDGSTTPLGCSWRTDRPADADARLDLVIDEQYGIVVTGAIIPGKIYPDGKISAFIYMHRSVSDISGSIGESIWDSRSCLNSIFIQKIVCIPA</sequence>